<evidence type="ECO:0000256" key="11">
    <source>
        <dbReference type="SAM" id="MobiDB-lite"/>
    </source>
</evidence>
<evidence type="ECO:0000256" key="7">
    <source>
        <dbReference type="ARBA" id="ARBA00023054"/>
    </source>
</evidence>
<keyword evidence="4" id="KW-0132">Cell division</keyword>
<evidence type="ECO:0000256" key="6">
    <source>
        <dbReference type="ARBA" id="ARBA00022776"/>
    </source>
</evidence>
<feature type="compositionally biased region" description="Low complexity" evidence="11">
    <location>
        <begin position="564"/>
        <end position="576"/>
    </location>
</feature>
<accession>A0A3Q0GEL7</accession>
<evidence type="ECO:0000259" key="13">
    <source>
        <dbReference type="Pfam" id="PF25771"/>
    </source>
</evidence>
<dbReference type="Proteomes" id="UP000189705">
    <property type="component" value="Unplaced"/>
</dbReference>
<dbReference type="PANTHER" id="PTHR18875:SF7">
    <property type="entry name" value="CENTROSOMAL PROTEIN OF 63 KDA"/>
    <property type="match status" value="1"/>
</dbReference>
<evidence type="ECO:0000259" key="12">
    <source>
        <dbReference type="Pfam" id="PF17045"/>
    </source>
</evidence>
<comment type="subcellular location">
    <subcellularLocation>
        <location evidence="1">Cytoplasm</location>
        <location evidence="1">Cytoskeleton</location>
        <location evidence="1">Microtubule organizing center</location>
        <location evidence="1">Centrosome</location>
        <location evidence="1">Centriole</location>
    </subcellularLocation>
</comment>
<dbReference type="AlphaFoldDB" id="A0A3Q0GEL7"/>
<dbReference type="InterPro" id="IPR031470">
    <property type="entry name" value="CEP63/Deup1_N"/>
</dbReference>
<feature type="compositionally biased region" description="Basic and acidic residues" evidence="11">
    <location>
        <begin position="598"/>
        <end position="608"/>
    </location>
</feature>
<dbReference type="Pfam" id="PF17045">
    <property type="entry name" value="CEP63"/>
    <property type="match status" value="1"/>
</dbReference>
<feature type="coiled-coil region" evidence="10">
    <location>
        <begin position="192"/>
        <end position="275"/>
    </location>
</feature>
<comment type="similarity">
    <text evidence="2">Belongs to the CEP63 family.</text>
</comment>
<feature type="domain" description="CEP63/Deup1 N-terminal" evidence="12">
    <location>
        <begin position="19"/>
        <end position="150"/>
    </location>
</feature>
<feature type="coiled-coil region" evidence="10">
    <location>
        <begin position="461"/>
        <end position="499"/>
    </location>
</feature>
<feature type="domain" description="CEP63/Deup1 CEP152 binding coiled coil" evidence="13">
    <location>
        <begin position="634"/>
        <end position="669"/>
    </location>
</feature>
<dbReference type="GO" id="GO:0006974">
    <property type="term" value="P:DNA damage response"/>
    <property type="evidence" value="ECO:0007669"/>
    <property type="project" value="UniProtKB-KW"/>
</dbReference>
<evidence type="ECO:0000256" key="2">
    <source>
        <dbReference type="ARBA" id="ARBA00007181"/>
    </source>
</evidence>
<dbReference type="GO" id="GO:0005814">
    <property type="term" value="C:centriole"/>
    <property type="evidence" value="ECO:0007669"/>
    <property type="project" value="UniProtKB-SubCell"/>
</dbReference>
<reference evidence="15" key="1">
    <citation type="submission" date="2025-08" db="UniProtKB">
        <authorList>
            <consortium name="RefSeq"/>
        </authorList>
    </citation>
    <scope>IDENTIFICATION</scope>
</reference>
<keyword evidence="8" id="KW-0206">Cytoskeleton</keyword>
<feature type="coiled-coil region" evidence="10">
    <location>
        <begin position="327"/>
        <end position="389"/>
    </location>
</feature>
<keyword evidence="7 10" id="KW-0175">Coiled coil</keyword>
<evidence type="ECO:0000313" key="15">
    <source>
        <dbReference type="RefSeq" id="XP_025056578.1"/>
    </source>
</evidence>
<dbReference type="GO" id="GO:0051301">
    <property type="term" value="P:cell division"/>
    <property type="evidence" value="ECO:0007669"/>
    <property type="project" value="UniProtKB-KW"/>
</dbReference>
<evidence type="ECO:0000256" key="5">
    <source>
        <dbReference type="ARBA" id="ARBA00022763"/>
    </source>
</evidence>
<name>A0A3Q0GEL7_ALLSI</name>
<feature type="region of interest" description="Disordered" evidence="11">
    <location>
        <begin position="122"/>
        <end position="144"/>
    </location>
</feature>
<feature type="region of interest" description="Disordered" evidence="11">
    <location>
        <begin position="517"/>
        <end position="537"/>
    </location>
</feature>
<evidence type="ECO:0000256" key="1">
    <source>
        <dbReference type="ARBA" id="ARBA00004114"/>
    </source>
</evidence>
<gene>
    <name evidence="15" type="primary">CEP63</name>
</gene>
<keyword evidence="9" id="KW-0131">Cell cycle</keyword>
<sequence>MEALLEGMQKQGRGGRGFLTSCEAELHELMKQIDIMVAHKKSEWEGQAQALEACLEVRDQELSSTRALLNEKHKEVGMLCQQLEGMEKAKQDMAVEYEQQLKKFQEELARLKRSYEKLQKKQLKEARENAKSQGHGQDQSEVTRLTKKIETQLSKRTQLLESVELASQSEIQHLTSQLQRANGTICANELEVERLNMRVDDLTETNQKILEEEQRVKEELRRSKKMLEVLKEEKTELRATLQSQEDFISSSKMHEEQLQKELARVTETLHTKEQLFRSLEDCLHGKWLSPQGAELDRVLLQLDLAHKNEEHLQSEMARLESCLGSANERCVQLSEELTKRLKELQQMEEQHCQSKAEMKKLKEQLSRIEQTHNSELEGMKKEISQLTQELHQRDIAVASASGSTSDMEQRLRMEIERAERKAVEHRVILVQLETLRLENHHLSEMLKKVESGVSEAKDIPLRHLQESYAKALDTLESENQQLQRDLAEARAKLELSTQDSEDKDKNIVQQMSNKKIEIKNVECRGPQEPQHKHKEETRKLQANFDKSSQHHKEELQGLKAQHLSAETGTASASAGEQSPQISRKNSLESLSSDSLPDVNKDFTDEASRESVSSRQRESVLLCPLPTSPIGSIAARFLEEEELRSQHILDRLDAHIEELKKESERTVKQFAHQE</sequence>
<dbReference type="PANTHER" id="PTHR18875">
    <property type="entry name" value="SARCOMA ANTIGEN NY-SAR-24/CYTOSKELETAL PROTEIN SOJO"/>
    <property type="match status" value="1"/>
</dbReference>
<feature type="compositionally biased region" description="Polar residues" evidence="11">
    <location>
        <begin position="131"/>
        <end position="143"/>
    </location>
</feature>
<proteinExistence type="inferred from homology"/>
<dbReference type="RefSeq" id="XP_025056578.1">
    <property type="nucleotide sequence ID" value="XM_025200793.1"/>
</dbReference>
<keyword evidence="5" id="KW-0227">DNA damage</keyword>
<evidence type="ECO:0000256" key="9">
    <source>
        <dbReference type="ARBA" id="ARBA00023306"/>
    </source>
</evidence>
<dbReference type="InterPro" id="IPR057656">
    <property type="entry name" value="CEP63/Deup1_CC"/>
</dbReference>
<feature type="region of interest" description="Disordered" evidence="11">
    <location>
        <begin position="563"/>
        <end position="614"/>
    </location>
</feature>
<keyword evidence="3" id="KW-0963">Cytoplasm</keyword>
<evidence type="ECO:0000313" key="14">
    <source>
        <dbReference type="Proteomes" id="UP000189705"/>
    </source>
</evidence>
<evidence type="ECO:0000256" key="4">
    <source>
        <dbReference type="ARBA" id="ARBA00022618"/>
    </source>
</evidence>
<dbReference type="GO" id="GO:0007099">
    <property type="term" value="P:centriole replication"/>
    <property type="evidence" value="ECO:0007669"/>
    <property type="project" value="TreeGrafter"/>
</dbReference>
<organism evidence="14 15">
    <name type="scientific">Alligator sinensis</name>
    <name type="common">Chinese alligator</name>
    <dbReference type="NCBI Taxonomy" id="38654"/>
    <lineage>
        <taxon>Eukaryota</taxon>
        <taxon>Metazoa</taxon>
        <taxon>Chordata</taxon>
        <taxon>Craniata</taxon>
        <taxon>Vertebrata</taxon>
        <taxon>Euteleostomi</taxon>
        <taxon>Archelosauria</taxon>
        <taxon>Archosauria</taxon>
        <taxon>Crocodylia</taxon>
        <taxon>Alligatoridae</taxon>
        <taxon>Alligatorinae</taxon>
        <taxon>Alligator</taxon>
    </lineage>
</organism>
<dbReference type="GeneID" id="102377879"/>
<evidence type="ECO:0000256" key="10">
    <source>
        <dbReference type="SAM" id="Coils"/>
    </source>
</evidence>
<dbReference type="GO" id="GO:0098535">
    <property type="term" value="P:de novo centriole assembly involved in multi-ciliated epithelial cell differentiation"/>
    <property type="evidence" value="ECO:0007669"/>
    <property type="project" value="TreeGrafter"/>
</dbReference>
<dbReference type="Pfam" id="PF25771">
    <property type="entry name" value="CC_CEP152-bind"/>
    <property type="match status" value="1"/>
</dbReference>
<evidence type="ECO:0000256" key="3">
    <source>
        <dbReference type="ARBA" id="ARBA00022490"/>
    </source>
</evidence>
<protein>
    <submittedName>
        <fullName evidence="15">Centrosomal protein of 63 kDa isoform X8</fullName>
    </submittedName>
</protein>
<keyword evidence="6" id="KW-0498">Mitosis</keyword>
<evidence type="ECO:0000256" key="8">
    <source>
        <dbReference type="ARBA" id="ARBA00023212"/>
    </source>
</evidence>
<dbReference type="CTD" id="80254"/>
<keyword evidence="14" id="KW-1185">Reference proteome</keyword>